<keyword evidence="3" id="KW-1185">Reference proteome</keyword>
<name>A0A660KWY5_9ACTN</name>
<dbReference type="InterPro" id="IPR036641">
    <property type="entry name" value="HPT_dom_sf"/>
</dbReference>
<dbReference type="EMBL" id="RBIL01000002">
    <property type="protein sequence ID" value="RKQ86227.1"/>
    <property type="molecule type" value="Genomic_DNA"/>
</dbReference>
<comment type="caution">
    <text evidence="2">The sequence shown here is derived from an EMBL/GenBank/DDBJ whole genome shotgun (WGS) entry which is preliminary data.</text>
</comment>
<dbReference type="InterPro" id="IPR008207">
    <property type="entry name" value="Sig_transdc_His_kin_Hpt_dom"/>
</dbReference>
<feature type="domain" description="HPt" evidence="1">
    <location>
        <begin position="22"/>
        <end position="94"/>
    </location>
</feature>
<dbReference type="RefSeq" id="WP_121253785.1">
    <property type="nucleotide sequence ID" value="NZ_RBIL01000002.1"/>
</dbReference>
<dbReference type="GO" id="GO:0000160">
    <property type="term" value="P:phosphorelay signal transduction system"/>
    <property type="evidence" value="ECO:0007669"/>
    <property type="project" value="InterPro"/>
</dbReference>
<gene>
    <name evidence="2" type="ORF">C8N24_4237</name>
</gene>
<evidence type="ECO:0000313" key="2">
    <source>
        <dbReference type="EMBL" id="RKQ86227.1"/>
    </source>
</evidence>
<dbReference type="SUPFAM" id="SSF47226">
    <property type="entry name" value="Histidine-containing phosphotransfer domain, HPT domain"/>
    <property type="match status" value="1"/>
</dbReference>
<sequence length="99" mass="10035">MTLDPAQLAELETTLGADTLHELLVAYREDLATRLAQLRTATDPEAIRHHAHGLRSGAASFGAAALAAAARDVELGGGSLAAVEHAASAVDAALGARLA</sequence>
<evidence type="ECO:0000259" key="1">
    <source>
        <dbReference type="Pfam" id="PF01627"/>
    </source>
</evidence>
<dbReference type="Pfam" id="PF01627">
    <property type="entry name" value="Hpt"/>
    <property type="match status" value="1"/>
</dbReference>
<organism evidence="2 3">
    <name type="scientific">Solirubrobacter pauli</name>
    <dbReference type="NCBI Taxonomy" id="166793"/>
    <lineage>
        <taxon>Bacteria</taxon>
        <taxon>Bacillati</taxon>
        <taxon>Actinomycetota</taxon>
        <taxon>Thermoleophilia</taxon>
        <taxon>Solirubrobacterales</taxon>
        <taxon>Solirubrobacteraceae</taxon>
        <taxon>Solirubrobacter</taxon>
    </lineage>
</organism>
<accession>A0A660KWY5</accession>
<reference evidence="2 3" key="1">
    <citation type="submission" date="2018-10" db="EMBL/GenBank/DDBJ databases">
        <title>Genomic Encyclopedia of Archaeal and Bacterial Type Strains, Phase II (KMG-II): from individual species to whole genera.</title>
        <authorList>
            <person name="Goeker M."/>
        </authorList>
    </citation>
    <scope>NUCLEOTIDE SEQUENCE [LARGE SCALE GENOMIC DNA]</scope>
    <source>
        <strain evidence="2 3">DSM 14954</strain>
    </source>
</reference>
<dbReference type="AlphaFoldDB" id="A0A660KWY5"/>
<evidence type="ECO:0000313" key="3">
    <source>
        <dbReference type="Proteomes" id="UP000278962"/>
    </source>
</evidence>
<proteinExistence type="predicted"/>
<protein>
    <submittedName>
        <fullName evidence="2">Hpt domain-containing protein</fullName>
    </submittedName>
</protein>
<dbReference type="Proteomes" id="UP000278962">
    <property type="component" value="Unassembled WGS sequence"/>
</dbReference>
<dbReference type="Gene3D" id="1.20.120.160">
    <property type="entry name" value="HPT domain"/>
    <property type="match status" value="1"/>
</dbReference>